<feature type="region of interest" description="Disordered" evidence="1">
    <location>
        <begin position="60"/>
        <end position="81"/>
    </location>
</feature>
<evidence type="ECO:0000313" key="3">
    <source>
        <dbReference type="Proteomes" id="UP000239757"/>
    </source>
</evidence>
<name>A0A2P5XTI1_GOSBA</name>
<dbReference type="EMBL" id="KZ664257">
    <property type="protein sequence ID" value="PPS06627.1"/>
    <property type="molecule type" value="Genomic_DNA"/>
</dbReference>
<dbReference type="AlphaFoldDB" id="A0A2P5XTI1"/>
<organism evidence="2 3">
    <name type="scientific">Gossypium barbadense</name>
    <name type="common">Sea Island cotton</name>
    <name type="synonym">Hibiscus barbadensis</name>
    <dbReference type="NCBI Taxonomy" id="3634"/>
    <lineage>
        <taxon>Eukaryota</taxon>
        <taxon>Viridiplantae</taxon>
        <taxon>Streptophyta</taxon>
        <taxon>Embryophyta</taxon>
        <taxon>Tracheophyta</taxon>
        <taxon>Spermatophyta</taxon>
        <taxon>Magnoliopsida</taxon>
        <taxon>eudicotyledons</taxon>
        <taxon>Gunneridae</taxon>
        <taxon>Pentapetalae</taxon>
        <taxon>rosids</taxon>
        <taxon>malvids</taxon>
        <taxon>Malvales</taxon>
        <taxon>Malvaceae</taxon>
        <taxon>Malvoideae</taxon>
        <taxon>Gossypium</taxon>
    </lineage>
</organism>
<evidence type="ECO:0000256" key="1">
    <source>
        <dbReference type="SAM" id="MobiDB-lite"/>
    </source>
</evidence>
<accession>A0A2P5XTI1</accession>
<reference evidence="2 3" key="1">
    <citation type="submission" date="2015-01" db="EMBL/GenBank/DDBJ databases">
        <title>Genome of allotetraploid Gossypium barbadense reveals genomic plasticity and fiber elongation in cotton evolution.</title>
        <authorList>
            <person name="Chen X."/>
            <person name="Liu X."/>
            <person name="Zhao B."/>
            <person name="Zheng H."/>
            <person name="Hu Y."/>
            <person name="Lu G."/>
            <person name="Yang C."/>
            <person name="Chen J."/>
            <person name="Shan C."/>
            <person name="Zhang L."/>
            <person name="Zhou Y."/>
            <person name="Wang L."/>
            <person name="Guo W."/>
            <person name="Bai Y."/>
            <person name="Ruan J."/>
            <person name="Shangguan X."/>
            <person name="Mao Y."/>
            <person name="Jiang J."/>
            <person name="Zhu Y."/>
            <person name="Lei J."/>
            <person name="Kang H."/>
            <person name="Chen S."/>
            <person name="He X."/>
            <person name="Wang R."/>
            <person name="Wang Y."/>
            <person name="Chen J."/>
            <person name="Wang L."/>
            <person name="Yu S."/>
            <person name="Wang B."/>
            <person name="Wei J."/>
            <person name="Song S."/>
            <person name="Lu X."/>
            <person name="Gao Z."/>
            <person name="Gu W."/>
            <person name="Deng X."/>
            <person name="Ma D."/>
            <person name="Wang S."/>
            <person name="Liang W."/>
            <person name="Fang L."/>
            <person name="Cai C."/>
            <person name="Zhu X."/>
            <person name="Zhou B."/>
            <person name="Zhang Y."/>
            <person name="Chen Z."/>
            <person name="Xu S."/>
            <person name="Zhu R."/>
            <person name="Wang S."/>
            <person name="Zhang T."/>
            <person name="Zhao G."/>
        </authorList>
    </citation>
    <scope>NUCLEOTIDE SEQUENCE [LARGE SCALE GENOMIC DNA]</scope>
    <source>
        <strain evidence="3">cv. Xinhai21</strain>
        <tissue evidence="2">Leaf</tissue>
    </source>
</reference>
<proteinExistence type="predicted"/>
<dbReference type="Proteomes" id="UP000239757">
    <property type="component" value="Unassembled WGS sequence"/>
</dbReference>
<feature type="compositionally biased region" description="Polar residues" evidence="1">
    <location>
        <begin position="66"/>
        <end position="81"/>
    </location>
</feature>
<evidence type="ECO:0000313" key="2">
    <source>
        <dbReference type="EMBL" id="PPS06627.1"/>
    </source>
</evidence>
<protein>
    <submittedName>
        <fullName evidence="2">Uncharacterized protein</fullName>
    </submittedName>
</protein>
<gene>
    <name evidence="2" type="ORF">GOBAR_AA14021</name>
</gene>
<sequence>MAEKPDTFIVEGEVCPDAVFKWCNNGGTGGPSKKSEITLKAKKNFFPPWDGFSGTLRRMEDRSSEKILSSGHSKSKNSLVD</sequence>